<gene>
    <name evidence="2" type="ORF">H8S61_04440</name>
</gene>
<protein>
    <submittedName>
        <fullName evidence="2">Type II toxin-antitoxin system RelE/ParE family toxin</fullName>
    </submittedName>
</protein>
<sequence>MDATNVTVLALPVFTRWLRKLDDRAAATRIAMRVRRLQMGRFGEVRDIGEGVFELKVDCGPGYRVYAMRKRDAVVLLLCGGDKGSQKRDVKKAKSLAKQARDGGWSYEEPL</sequence>
<proteinExistence type="predicted"/>
<dbReference type="PANTHER" id="PTHR41791">
    <property type="entry name" value="SSL7039 PROTEIN"/>
    <property type="match status" value="1"/>
</dbReference>
<evidence type="ECO:0000313" key="3">
    <source>
        <dbReference type="Proteomes" id="UP000622448"/>
    </source>
</evidence>
<dbReference type="NCBIfam" id="TIGR02683">
    <property type="entry name" value="upstrm_HI1419"/>
    <property type="match status" value="1"/>
</dbReference>
<feature type="region of interest" description="Disordered" evidence="1">
    <location>
        <begin position="83"/>
        <end position="111"/>
    </location>
</feature>
<reference evidence="2 3" key="1">
    <citation type="submission" date="2020-08" db="EMBL/GenBank/DDBJ databases">
        <title>Genome public.</title>
        <authorList>
            <person name="Liu C."/>
            <person name="Sun Q."/>
        </authorList>
    </citation>
    <scope>NUCLEOTIDE SEQUENCE [LARGE SCALE GENOMIC DNA]</scope>
    <source>
        <strain evidence="2 3">NSJ-70</strain>
    </source>
</reference>
<keyword evidence="3" id="KW-1185">Reference proteome</keyword>
<evidence type="ECO:0000256" key="1">
    <source>
        <dbReference type="SAM" id="MobiDB-lite"/>
    </source>
</evidence>
<dbReference type="EMBL" id="JACOOA010000001">
    <property type="protein sequence ID" value="MBC5583441.1"/>
    <property type="molecule type" value="Genomic_DNA"/>
</dbReference>
<name>A0ABR7BPA6_9ACTN</name>
<dbReference type="Pfam" id="PF05973">
    <property type="entry name" value="Gp49"/>
    <property type="match status" value="1"/>
</dbReference>
<dbReference type="RefSeq" id="WP_186938068.1">
    <property type="nucleotide sequence ID" value="NZ_JACOOA010000001.1"/>
</dbReference>
<organism evidence="2 3">
    <name type="scientific">Eggerthella hominis</name>
    <dbReference type="NCBI Taxonomy" id="2763043"/>
    <lineage>
        <taxon>Bacteria</taxon>
        <taxon>Bacillati</taxon>
        <taxon>Actinomycetota</taxon>
        <taxon>Coriobacteriia</taxon>
        <taxon>Eggerthellales</taxon>
        <taxon>Eggerthellaceae</taxon>
        <taxon>Eggerthella</taxon>
    </lineage>
</organism>
<dbReference type="InterPro" id="IPR009241">
    <property type="entry name" value="HigB-like"/>
</dbReference>
<comment type="caution">
    <text evidence="2">The sequence shown here is derived from an EMBL/GenBank/DDBJ whole genome shotgun (WGS) entry which is preliminary data.</text>
</comment>
<dbReference type="PIRSF" id="PIRSF028744">
    <property type="entry name" value="Addict_mod_HI1419"/>
    <property type="match status" value="1"/>
</dbReference>
<dbReference type="InterPro" id="IPR014056">
    <property type="entry name" value="TypeIITA-like_toxin_pred"/>
</dbReference>
<accession>A0ABR7BPA6</accession>
<dbReference type="PANTHER" id="PTHR41791:SF1">
    <property type="entry name" value="SSL7039 PROTEIN"/>
    <property type="match status" value="1"/>
</dbReference>
<dbReference type="Proteomes" id="UP000622448">
    <property type="component" value="Unassembled WGS sequence"/>
</dbReference>
<evidence type="ECO:0000313" key="2">
    <source>
        <dbReference type="EMBL" id="MBC5583441.1"/>
    </source>
</evidence>